<dbReference type="PROSITE" id="PS50004">
    <property type="entry name" value="C2"/>
    <property type="match status" value="1"/>
</dbReference>
<evidence type="ECO:0000313" key="7">
    <source>
        <dbReference type="Proteomes" id="UP000000305"/>
    </source>
</evidence>
<feature type="region of interest" description="Disordered" evidence="4">
    <location>
        <begin position="978"/>
        <end position="1090"/>
    </location>
</feature>
<keyword evidence="7" id="KW-1185">Reference proteome</keyword>
<feature type="region of interest" description="Disordered" evidence="4">
    <location>
        <begin position="245"/>
        <end position="312"/>
    </location>
</feature>
<feature type="region of interest" description="Disordered" evidence="4">
    <location>
        <begin position="545"/>
        <end position="572"/>
    </location>
</feature>
<feature type="compositionally biased region" description="Polar residues" evidence="4">
    <location>
        <begin position="1007"/>
        <end position="1017"/>
    </location>
</feature>
<dbReference type="KEGG" id="dpx:DAPPUDRAFT_323287"/>
<evidence type="ECO:0000256" key="1">
    <source>
        <dbReference type="ARBA" id="ARBA00023018"/>
    </source>
</evidence>
<feature type="compositionally biased region" description="Basic residues" evidence="4">
    <location>
        <begin position="1036"/>
        <end position="1046"/>
    </location>
</feature>
<evidence type="ECO:0000256" key="3">
    <source>
        <dbReference type="SAM" id="Coils"/>
    </source>
</evidence>
<organism evidence="6 7">
    <name type="scientific">Daphnia pulex</name>
    <name type="common">Water flea</name>
    <dbReference type="NCBI Taxonomy" id="6669"/>
    <lineage>
        <taxon>Eukaryota</taxon>
        <taxon>Metazoa</taxon>
        <taxon>Ecdysozoa</taxon>
        <taxon>Arthropoda</taxon>
        <taxon>Crustacea</taxon>
        <taxon>Branchiopoda</taxon>
        <taxon>Diplostraca</taxon>
        <taxon>Cladocera</taxon>
        <taxon>Anomopoda</taxon>
        <taxon>Daphniidae</taxon>
        <taxon>Daphnia</taxon>
    </lineage>
</organism>
<dbReference type="InterPro" id="IPR039032">
    <property type="entry name" value="Rim-like"/>
</dbReference>
<feature type="compositionally biased region" description="Polar residues" evidence="4">
    <location>
        <begin position="189"/>
        <end position="210"/>
    </location>
</feature>
<dbReference type="STRING" id="6669.E9GYF7"/>
<feature type="compositionally biased region" description="Low complexity" evidence="4">
    <location>
        <begin position="545"/>
        <end position="557"/>
    </location>
</feature>
<evidence type="ECO:0000256" key="4">
    <source>
        <dbReference type="SAM" id="MobiDB-lite"/>
    </source>
</evidence>
<keyword evidence="3" id="KW-0175">Coiled coil</keyword>
<feature type="compositionally biased region" description="Basic residues" evidence="4">
    <location>
        <begin position="988"/>
        <end position="1006"/>
    </location>
</feature>
<dbReference type="GO" id="GO:0042734">
    <property type="term" value="C:presynaptic membrane"/>
    <property type="evidence" value="ECO:0000318"/>
    <property type="project" value="GO_Central"/>
</dbReference>
<dbReference type="eggNOG" id="ENOG502SSHS">
    <property type="taxonomic scope" value="Eukaryota"/>
</dbReference>
<evidence type="ECO:0000313" key="6">
    <source>
        <dbReference type="EMBL" id="EFX75377.1"/>
    </source>
</evidence>
<proteinExistence type="predicted"/>
<dbReference type="GO" id="GO:0016081">
    <property type="term" value="P:synaptic vesicle docking"/>
    <property type="evidence" value="ECO:0000318"/>
    <property type="project" value="GO_Central"/>
</dbReference>
<feature type="compositionally biased region" description="Polar residues" evidence="4">
    <location>
        <begin position="245"/>
        <end position="274"/>
    </location>
</feature>
<feature type="region of interest" description="Disordered" evidence="4">
    <location>
        <begin position="142"/>
        <end position="173"/>
    </location>
</feature>
<reference evidence="6 7" key="1">
    <citation type="journal article" date="2011" name="Science">
        <title>The ecoresponsive genome of Daphnia pulex.</title>
        <authorList>
            <person name="Colbourne J.K."/>
            <person name="Pfrender M.E."/>
            <person name="Gilbert D."/>
            <person name="Thomas W.K."/>
            <person name="Tucker A."/>
            <person name="Oakley T.H."/>
            <person name="Tokishita S."/>
            <person name="Aerts A."/>
            <person name="Arnold G.J."/>
            <person name="Basu M.K."/>
            <person name="Bauer D.J."/>
            <person name="Caceres C.E."/>
            <person name="Carmel L."/>
            <person name="Casola C."/>
            <person name="Choi J.H."/>
            <person name="Detter J.C."/>
            <person name="Dong Q."/>
            <person name="Dusheyko S."/>
            <person name="Eads B.D."/>
            <person name="Frohlich T."/>
            <person name="Geiler-Samerotte K.A."/>
            <person name="Gerlach D."/>
            <person name="Hatcher P."/>
            <person name="Jogdeo S."/>
            <person name="Krijgsveld J."/>
            <person name="Kriventseva E.V."/>
            <person name="Kultz D."/>
            <person name="Laforsch C."/>
            <person name="Lindquist E."/>
            <person name="Lopez J."/>
            <person name="Manak J.R."/>
            <person name="Muller J."/>
            <person name="Pangilinan J."/>
            <person name="Patwardhan R.P."/>
            <person name="Pitluck S."/>
            <person name="Pritham E.J."/>
            <person name="Rechtsteiner A."/>
            <person name="Rho M."/>
            <person name="Rogozin I.B."/>
            <person name="Sakarya O."/>
            <person name="Salamov A."/>
            <person name="Schaack S."/>
            <person name="Shapiro H."/>
            <person name="Shiga Y."/>
            <person name="Skalitzky C."/>
            <person name="Smith Z."/>
            <person name="Souvorov A."/>
            <person name="Sung W."/>
            <person name="Tang Z."/>
            <person name="Tsuchiya D."/>
            <person name="Tu H."/>
            <person name="Vos H."/>
            <person name="Wang M."/>
            <person name="Wolf Y.I."/>
            <person name="Yamagata H."/>
            <person name="Yamada T."/>
            <person name="Ye Y."/>
            <person name="Shaw J.R."/>
            <person name="Andrews J."/>
            <person name="Crease T.J."/>
            <person name="Tang H."/>
            <person name="Lucas S.M."/>
            <person name="Robertson H.M."/>
            <person name="Bork P."/>
            <person name="Koonin E.V."/>
            <person name="Zdobnov E.M."/>
            <person name="Grigoriev I.V."/>
            <person name="Lynch M."/>
            <person name="Boore J.L."/>
        </authorList>
    </citation>
    <scope>NUCLEOTIDE SEQUENCE [LARGE SCALE GENOMIC DNA]</scope>
</reference>
<feature type="compositionally biased region" description="Basic and acidic residues" evidence="4">
    <location>
        <begin position="395"/>
        <end position="404"/>
    </location>
</feature>
<feature type="compositionally biased region" description="Basic residues" evidence="4">
    <location>
        <begin position="1079"/>
        <end position="1088"/>
    </location>
</feature>
<dbReference type="PANTHER" id="PTHR12157:SF21">
    <property type="entry name" value="RAB3 INTERACTING MOLECULE, ISOFORM F"/>
    <property type="match status" value="1"/>
</dbReference>
<feature type="compositionally biased region" description="Polar residues" evidence="4">
    <location>
        <begin position="1048"/>
        <end position="1071"/>
    </location>
</feature>
<sequence length="1189" mass="131046">MQLDKIPVAVQQTAGSSSAAYMSAAAANLKRKALEDISNQAYRNIIHSLQDELAQMSDAEAEAEAARSASADETRTLAEATLLPMNRMEITRSSTVRAPKECDNADAVLKLQVSPCPSIKYQHQRSTSQPMPLKKLDGVVASFTNQPPASSDLHRPRPVRHPPSPTAANESGDNLMDLSSLALACSRNGLPSTPTPSSACHPFNGTSSPLKKSAPCGPHSSTGQHLHQYGPARSLVSHGLSIGTTSAADSSRCQDSSSQNQKKSRPNKQVTFQTEARLIGNESITLPVVFESDREDGGQTDGTKEPQPLEMPGFVNIPCSRRGFCLELDSANDLPEVGKLNESCGSSSEQTTTDEVDHHAVRRVMSPDGGYDWQPSYVNLEDTEIAPVLLASSRPADDSSDFWKPRSVASGGRQQQPQQLGEPLQPVYDAPNNNNNNKTIDVDNPLLLEFPGFRYAMMQLPGNNALMERRSISNGSSGSDTQDSGVAEMAQALSLSRAASASPQLAASRQSLAEDMLLPVQPFVYNTLPRTDNKRSLYYNCWSNQSQQQQQQQQQQQPMPLPSGPSSVYSTTDPHFLSALASPFFSRRMPEEKTPASSSSSSTLMANVDQQDSSWSSDHLYCNMASVDPLPSLPPRISRRCHSLLALASAKTAATTATGEAEDADYENLNMPSQPGQPVMAFKARLNVSHSRSRSLRHSGDFTSPFGWMIPPFQQSKTKEQEKRNELIEEMETKVIDEKEEIYKRASSRPISSRRQQLLHERAHRLELMLNDASVNDCSELYEPSDWSMEAMLSDTVRDMDNLSFMDGPQQPNSRNHCQHCCCTSVRRPLPPPMTQCVCRCQTAYSNPSPSSTSSSGSSGGSCQCRRKKKSGGATYKRESIIPVRENAATQTDLQNNASAASLRLASRATAAENPLYMAYSDLTKINCDDLDRSAKNVATNATNGTQIGDDYASDSCETWNSHKALYARLQAAKQSREVTTLMETTPVKKRNNNINKGRHHHHQHNSKPLSTPSSSRIWRHDGQSVSTPQKNRRDGGRRRHHRRRGYSTINTTANSSSKMDQTALSTRSTYSTKSSNTVRRRKSSRRPKAADVLHGKGQLQLAIYLNSGLLTIHVQSARYLKSNSGRPCNSYVKVSLIPDSPEQTFCRTTLVKNDNNPWYDQKFSFEFLSADLYKRLFISVWDRDAKKK</sequence>
<dbReference type="GO" id="GO:0098882">
    <property type="term" value="F:structural constituent of presynaptic active zone"/>
    <property type="evidence" value="ECO:0000318"/>
    <property type="project" value="GO_Central"/>
</dbReference>
<feature type="coiled-coil region" evidence="3">
    <location>
        <begin position="39"/>
        <end position="69"/>
    </location>
</feature>
<feature type="region of interest" description="Disordered" evidence="4">
    <location>
        <begin position="187"/>
        <end position="227"/>
    </location>
</feature>
<dbReference type="GO" id="GO:0031267">
    <property type="term" value="F:small GTPase binding"/>
    <property type="evidence" value="ECO:0007669"/>
    <property type="project" value="InterPro"/>
</dbReference>
<dbReference type="InterPro" id="IPR035892">
    <property type="entry name" value="C2_domain_sf"/>
</dbReference>
<evidence type="ECO:0000256" key="2">
    <source>
        <dbReference type="ARBA" id="ARBA00034103"/>
    </source>
</evidence>
<dbReference type="AlphaFoldDB" id="E9GYF7"/>
<dbReference type="OrthoDB" id="6367486at2759"/>
<accession>E9GYF7</accession>
<dbReference type="InParanoid" id="E9GYF7"/>
<gene>
    <name evidence="6" type="ORF">DAPPUDRAFT_323287</name>
</gene>
<dbReference type="SUPFAM" id="SSF49562">
    <property type="entry name" value="C2 domain (Calcium/lipid-binding domain, CaLB)"/>
    <property type="match status" value="1"/>
</dbReference>
<evidence type="ECO:0000259" key="5">
    <source>
        <dbReference type="PROSITE" id="PS50004"/>
    </source>
</evidence>
<feature type="domain" description="C2" evidence="5">
    <location>
        <begin position="1096"/>
        <end position="1189"/>
    </location>
</feature>
<feature type="compositionally biased region" description="Low complexity" evidence="4">
    <location>
        <begin position="411"/>
        <end position="437"/>
    </location>
</feature>
<feature type="region of interest" description="Disordered" evidence="4">
    <location>
        <begin position="846"/>
        <end position="868"/>
    </location>
</feature>
<dbReference type="Proteomes" id="UP000000305">
    <property type="component" value="Unassembled WGS sequence"/>
</dbReference>
<name>E9GYF7_DAPPU</name>
<comment type="subcellular location">
    <subcellularLocation>
        <location evidence="2">Synapse</location>
    </subcellularLocation>
</comment>
<dbReference type="EMBL" id="GL732575">
    <property type="protein sequence ID" value="EFX75377.1"/>
    <property type="molecule type" value="Genomic_DNA"/>
</dbReference>
<dbReference type="InterPro" id="IPR000008">
    <property type="entry name" value="C2_dom"/>
</dbReference>
<dbReference type="PANTHER" id="PTHR12157">
    <property type="entry name" value="REGULATING SYNAPTIC MEMBRANE EXOCYTOSIS PROTEIN"/>
    <property type="match status" value="1"/>
</dbReference>
<dbReference type="Pfam" id="PF00168">
    <property type="entry name" value="C2"/>
    <property type="match status" value="1"/>
</dbReference>
<feature type="region of interest" description="Disordered" evidence="4">
    <location>
        <begin position="587"/>
        <end position="609"/>
    </location>
</feature>
<feature type="region of interest" description="Disordered" evidence="4">
    <location>
        <begin position="393"/>
        <end position="442"/>
    </location>
</feature>
<dbReference type="Gene3D" id="2.60.40.150">
    <property type="entry name" value="C2 domain"/>
    <property type="match status" value="1"/>
</dbReference>
<protein>
    <recommendedName>
        <fullName evidence="5">C2 domain-containing protein</fullName>
    </recommendedName>
</protein>
<dbReference type="GO" id="GO:2000300">
    <property type="term" value="P:regulation of synaptic vesicle exocytosis"/>
    <property type="evidence" value="ECO:0000318"/>
    <property type="project" value="GO_Central"/>
</dbReference>
<feature type="compositionally biased region" description="Low complexity" evidence="4">
    <location>
        <begin position="846"/>
        <end position="857"/>
    </location>
</feature>
<keyword evidence="1" id="KW-0770">Synapse</keyword>
<dbReference type="GO" id="GO:0016082">
    <property type="term" value="P:synaptic vesicle priming"/>
    <property type="evidence" value="ECO:0000318"/>
    <property type="project" value="GO_Central"/>
</dbReference>
<dbReference type="GO" id="GO:0098831">
    <property type="term" value="C:presynaptic active zone cytoplasmic component"/>
    <property type="evidence" value="ECO:0000318"/>
    <property type="project" value="GO_Central"/>
</dbReference>
<dbReference type="HOGENOM" id="CLU_272056_0_0_1"/>